<dbReference type="CDD" id="cd00586">
    <property type="entry name" value="4HBT"/>
    <property type="match status" value="1"/>
</dbReference>
<accession>A0AA40S508</accession>
<evidence type="ECO:0000313" key="2">
    <source>
        <dbReference type="Proteomes" id="UP000543554"/>
    </source>
</evidence>
<protein>
    <submittedName>
        <fullName evidence="1">4-hydroxybenzoyl-CoA thioesterase</fullName>
        <ecNumber evidence="1">3.1.2.23</ecNumber>
    </submittedName>
</protein>
<evidence type="ECO:0000313" key="1">
    <source>
        <dbReference type="EMBL" id="MBA8914524.1"/>
    </source>
</evidence>
<dbReference type="Gene3D" id="3.10.129.10">
    <property type="entry name" value="Hotdog Thioesterase"/>
    <property type="match status" value="1"/>
</dbReference>
<reference evidence="1 2" key="1">
    <citation type="submission" date="2020-08" db="EMBL/GenBank/DDBJ databases">
        <title>Genomic Encyclopedia of Type Strains, Phase IV (KMG-IV): sequencing the most valuable type-strain genomes for metagenomic binning, comparative biology and taxonomic classification.</title>
        <authorList>
            <person name="Goeker M."/>
        </authorList>
    </citation>
    <scope>NUCLEOTIDE SEQUENCE [LARGE SCALE GENOMIC DNA]</scope>
    <source>
        <strain evidence="1 2">DSM 11490</strain>
    </source>
</reference>
<dbReference type="GO" id="GO:0018739">
    <property type="term" value="F:4-hydroxybenzoyl-CoA thioesterase activity"/>
    <property type="evidence" value="ECO:0007669"/>
    <property type="project" value="UniProtKB-EC"/>
</dbReference>
<keyword evidence="1" id="KW-0378">Hydrolase</keyword>
<dbReference type="Proteomes" id="UP000543554">
    <property type="component" value="Unassembled WGS sequence"/>
</dbReference>
<proteinExistence type="predicted"/>
<dbReference type="SUPFAM" id="SSF54637">
    <property type="entry name" value="Thioesterase/thiol ester dehydrase-isomerase"/>
    <property type="match status" value="1"/>
</dbReference>
<sequence>MNAPAQASSRAAPPVRVDQAGLFGAPVRVRFSHCDPAGIVYFPRWFDLLNGVVEDWFGQALGLDYRGFHQTRGIGLGYARAEADFLRPGFWDDRLDVFVRVVRVGGAALDLGLTGFRGDEPVLAARLVIVTTDLSQRCAIPLPEDLRAAAERYRDACHQDPIGET</sequence>
<dbReference type="EC" id="3.1.2.23" evidence="1"/>
<dbReference type="Pfam" id="PF13279">
    <property type="entry name" value="4HBT_2"/>
    <property type="match status" value="1"/>
</dbReference>
<comment type="caution">
    <text evidence="1">The sequence shown here is derived from an EMBL/GenBank/DDBJ whole genome shotgun (WGS) entry which is preliminary data.</text>
</comment>
<name>A0AA40S508_9HYPH</name>
<gene>
    <name evidence="1" type="ORF">HNR51_003617</name>
</gene>
<dbReference type="EMBL" id="JACJIB010000006">
    <property type="protein sequence ID" value="MBA8914524.1"/>
    <property type="molecule type" value="Genomic_DNA"/>
</dbReference>
<keyword evidence="2" id="KW-1185">Reference proteome</keyword>
<dbReference type="RefSeq" id="WP_182555825.1">
    <property type="nucleotide sequence ID" value="NZ_BPRF01000020.1"/>
</dbReference>
<dbReference type="AlphaFoldDB" id="A0AA40S508"/>
<organism evidence="1 2">
    <name type="scientific">Methylorubrum thiocyanatum</name>
    <dbReference type="NCBI Taxonomy" id="47958"/>
    <lineage>
        <taxon>Bacteria</taxon>
        <taxon>Pseudomonadati</taxon>
        <taxon>Pseudomonadota</taxon>
        <taxon>Alphaproteobacteria</taxon>
        <taxon>Hyphomicrobiales</taxon>
        <taxon>Methylobacteriaceae</taxon>
        <taxon>Methylorubrum</taxon>
    </lineage>
</organism>
<dbReference type="InterPro" id="IPR029069">
    <property type="entry name" value="HotDog_dom_sf"/>
</dbReference>